<dbReference type="SUPFAM" id="SSF48452">
    <property type="entry name" value="TPR-like"/>
    <property type="match status" value="1"/>
</dbReference>
<accession>A0A0M2PZS8</accession>
<gene>
    <name evidence="4" type="ORF">PROH_02770</name>
</gene>
<dbReference type="PANTHER" id="PTHR45586:SF1">
    <property type="entry name" value="LIPOPOLYSACCHARIDE ASSEMBLY PROTEIN B"/>
    <property type="match status" value="1"/>
</dbReference>
<feature type="repeat" description="TPR" evidence="3">
    <location>
        <begin position="37"/>
        <end position="70"/>
    </location>
</feature>
<evidence type="ECO:0000313" key="5">
    <source>
        <dbReference type="Proteomes" id="UP000034681"/>
    </source>
</evidence>
<dbReference type="PROSITE" id="PS50005">
    <property type="entry name" value="TPR"/>
    <property type="match status" value="2"/>
</dbReference>
<evidence type="ECO:0000256" key="2">
    <source>
        <dbReference type="ARBA" id="ARBA00022803"/>
    </source>
</evidence>
<evidence type="ECO:0000256" key="1">
    <source>
        <dbReference type="ARBA" id="ARBA00022737"/>
    </source>
</evidence>
<dbReference type="Gene3D" id="1.25.40.10">
    <property type="entry name" value="Tetratricopeptide repeat domain"/>
    <property type="match status" value="1"/>
</dbReference>
<dbReference type="PANTHER" id="PTHR45586">
    <property type="entry name" value="TPR REPEAT-CONTAINING PROTEIN PA4667"/>
    <property type="match status" value="1"/>
</dbReference>
<organism evidence="4 5">
    <name type="scientific">Prochlorothrix hollandica PCC 9006 = CALU 1027</name>
    <dbReference type="NCBI Taxonomy" id="317619"/>
    <lineage>
        <taxon>Bacteria</taxon>
        <taxon>Bacillati</taxon>
        <taxon>Cyanobacteriota</taxon>
        <taxon>Cyanophyceae</taxon>
        <taxon>Prochlorotrichales</taxon>
        <taxon>Prochlorotrichaceae</taxon>
        <taxon>Prochlorothrix</taxon>
    </lineage>
</organism>
<feature type="repeat" description="TPR" evidence="3">
    <location>
        <begin position="105"/>
        <end position="138"/>
    </location>
</feature>
<comment type="caution">
    <text evidence="4">The sequence shown here is derived from an EMBL/GenBank/DDBJ whole genome shotgun (WGS) entry which is preliminary data.</text>
</comment>
<dbReference type="eggNOG" id="COG0457">
    <property type="taxonomic scope" value="Bacteria"/>
</dbReference>
<keyword evidence="2 3" id="KW-0802">TPR repeat</keyword>
<keyword evidence="5" id="KW-1185">Reference proteome</keyword>
<protein>
    <submittedName>
        <fullName evidence="4">Uncharacterized protein</fullName>
    </submittedName>
</protein>
<proteinExistence type="predicted"/>
<name>A0A0M2PZS8_PROHO</name>
<evidence type="ECO:0000313" key="4">
    <source>
        <dbReference type="EMBL" id="KKJ01670.1"/>
    </source>
</evidence>
<keyword evidence="1" id="KW-0677">Repeat</keyword>
<dbReference type="InterPro" id="IPR011990">
    <property type="entry name" value="TPR-like_helical_dom_sf"/>
</dbReference>
<dbReference type="InterPro" id="IPR019734">
    <property type="entry name" value="TPR_rpt"/>
</dbReference>
<dbReference type="SMART" id="SM00028">
    <property type="entry name" value="TPR"/>
    <property type="match status" value="5"/>
</dbReference>
<evidence type="ECO:0000256" key="3">
    <source>
        <dbReference type="PROSITE-ProRule" id="PRU00339"/>
    </source>
</evidence>
<dbReference type="EMBL" id="AJTX02000002">
    <property type="protein sequence ID" value="KKJ01670.1"/>
    <property type="molecule type" value="Genomic_DNA"/>
</dbReference>
<dbReference type="Pfam" id="PF14559">
    <property type="entry name" value="TPR_19"/>
    <property type="match status" value="1"/>
</dbReference>
<sequence length="238" mass="25178">MAWAFTLGCWGCLTAGLTSSLTGSLTGGLPAMAQPTGADYRLQGLARRQQGDLGGAIAALQQAVALEPDNVDGQVLLGWTLHLAGEEDQAAAVLAKSLRSNPVHVPSLNALGIVYLVDGQLWRAVATHSQAVLVDPDNEIGFYNLSLALERLELFPWAIATAEAAWDREPQNPHAPVALALARWGQGDQAGAVAAYGQALALDDRYGDGAFLAYLTEAGFSGEQIDRSRDILNAVERF</sequence>
<dbReference type="AlphaFoldDB" id="A0A0M2PZS8"/>
<dbReference type="Proteomes" id="UP000034681">
    <property type="component" value="Unassembled WGS sequence"/>
</dbReference>
<dbReference type="STRING" id="317619.GCA_000332315_03749"/>
<reference evidence="4" key="1">
    <citation type="submission" date="2012-04" db="EMBL/GenBank/DDBJ databases">
        <authorList>
            <person name="Borisov I.G."/>
            <person name="Ivanikova N.V."/>
            <person name="Pinevich A.V."/>
        </authorList>
    </citation>
    <scope>NUCLEOTIDE SEQUENCE</scope>
    <source>
        <strain evidence="4">CALU 1027</strain>
    </source>
</reference>
<dbReference type="InterPro" id="IPR051012">
    <property type="entry name" value="CellSynth/LPSAsmb/PSIAsmb"/>
</dbReference>